<evidence type="ECO:0000256" key="1">
    <source>
        <dbReference type="ARBA" id="ARBA00008987"/>
    </source>
</evidence>
<dbReference type="CDD" id="cd02947">
    <property type="entry name" value="TRX_family"/>
    <property type="match status" value="1"/>
</dbReference>
<dbReference type="NCBIfam" id="TIGR01068">
    <property type="entry name" value="thioredoxin"/>
    <property type="match status" value="1"/>
</dbReference>
<evidence type="ECO:0000256" key="3">
    <source>
        <dbReference type="ARBA" id="ARBA00022448"/>
    </source>
</evidence>
<organism evidence="12 13">
    <name type="scientific">Liquorilactobacillus oeni DSM 19972</name>
    <dbReference type="NCBI Taxonomy" id="1423777"/>
    <lineage>
        <taxon>Bacteria</taxon>
        <taxon>Bacillati</taxon>
        <taxon>Bacillota</taxon>
        <taxon>Bacilli</taxon>
        <taxon>Lactobacillales</taxon>
        <taxon>Lactobacillaceae</taxon>
        <taxon>Liquorilactobacillus</taxon>
    </lineage>
</organism>
<dbReference type="Gene3D" id="3.40.30.10">
    <property type="entry name" value="Glutaredoxin"/>
    <property type="match status" value="1"/>
</dbReference>
<dbReference type="AlphaFoldDB" id="A0A0R1MKH0"/>
<evidence type="ECO:0000313" key="12">
    <source>
        <dbReference type="EMBL" id="KRL05003.1"/>
    </source>
</evidence>
<dbReference type="InterPro" id="IPR013766">
    <property type="entry name" value="Thioredoxin_domain"/>
</dbReference>
<evidence type="ECO:0000256" key="9">
    <source>
        <dbReference type="PIRSR" id="PIRSR000077-1"/>
    </source>
</evidence>
<dbReference type="SUPFAM" id="SSF52833">
    <property type="entry name" value="Thioredoxin-like"/>
    <property type="match status" value="1"/>
</dbReference>
<dbReference type="RefSeq" id="WP_057896095.1">
    <property type="nucleotide sequence ID" value="NZ_AZEH01000037.1"/>
</dbReference>
<dbReference type="EMBL" id="AZEH01000037">
    <property type="protein sequence ID" value="KRL05003.1"/>
    <property type="molecule type" value="Genomic_DNA"/>
</dbReference>
<evidence type="ECO:0000313" key="13">
    <source>
        <dbReference type="Proteomes" id="UP000051686"/>
    </source>
</evidence>
<keyword evidence="3" id="KW-0813">Transport</keyword>
<dbReference type="InterPro" id="IPR017937">
    <property type="entry name" value="Thioredoxin_CS"/>
</dbReference>
<dbReference type="InterPro" id="IPR036249">
    <property type="entry name" value="Thioredoxin-like_sf"/>
</dbReference>
<feature type="domain" description="Thioredoxin" evidence="11">
    <location>
        <begin position="1"/>
        <end position="103"/>
    </location>
</feature>
<evidence type="ECO:0000256" key="5">
    <source>
        <dbReference type="ARBA" id="ARBA00023157"/>
    </source>
</evidence>
<comment type="caution">
    <text evidence="12">The sequence shown here is derived from an EMBL/GenBank/DDBJ whole genome shotgun (WGS) entry which is preliminary data.</text>
</comment>
<feature type="active site" description="Nucleophile" evidence="9">
    <location>
        <position position="28"/>
    </location>
</feature>
<evidence type="ECO:0000256" key="4">
    <source>
        <dbReference type="ARBA" id="ARBA00022982"/>
    </source>
</evidence>
<keyword evidence="5 10" id="KW-1015">Disulfide bond</keyword>
<dbReference type="PANTHER" id="PTHR45663">
    <property type="entry name" value="GEO12009P1"/>
    <property type="match status" value="1"/>
</dbReference>
<proteinExistence type="inferred from homology"/>
<keyword evidence="4" id="KW-0249">Electron transport</keyword>
<dbReference type="PROSITE" id="PS51352">
    <property type="entry name" value="THIOREDOXIN_2"/>
    <property type="match status" value="1"/>
</dbReference>
<keyword evidence="13" id="KW-1185">Reference proteome</keyword>
<gene>
    <name evidence="12" type="ORF">FD46_GL001227</name>
</gene>
<dbReference type="InterPro" id="IPR005746">
    <property type="entry name" value="Thioredoxin"/>
</dbReference>
<dbReference type="PATRIC" id="fig|1423777.3.peg.1268"/>
<dbReference type="PROSITE" id="PS00194">
    <property type="entry name" value="THIOREDOXIN_1"/>
    <property type="match status" value="1"/>
</dbReference>
<feature type="active site" description="Nucleophile" evidence="9">
    <location>
        <position position="31"/>
    </location>
</feature>
<dbReference type="PANTHER" id="PTHR45663:SF11">
    <property type="entry name" value="GEO12009P1"/>
    <property type="match status" value="1"/>
</dbReference>
<reference evidence="12 13" key="1">
    <citation type="journal article" date="2015" name="Genome Announc.">
        <title>Expanding the biotechnology potential of lactobacilli through comparative genomics of 213 strains and associated genera.</title>
        <authorList>
            <person name="Sun Z."/>
            <person name="Harris H.M."/>
            <person name="McCann A."/>
            <person name="Guo C."/>
            <person name="Argimon S."/>
            <person name="Zhang W."/>
            <person name="Yang X."/>
            <person name="Jeffery I.B."/>
            <person name="Cooney J.C."/>
            <person name="Kagawa T.F."/>
            <person name="Liu W."/>
            <person name="Song Y."/>
            <person name="Salvetti E."/>
            <person name="Wrobel A."/>
            <person name="Rasinkangas P."/>
            <person name="Parkhill J."/>
            <person name="Rea M.C."/>
            <person name="O'Sullivan O."/>
            <person name="Ritari J."/>
            <person name="Douillard F.P."/>
            <person name="Paul Ross R."/>
            <person name="Yang R."/>
            <person name="Briner A.E."/>
            <person name="Felis G.E."/>
            <person name="de Vos W.M."/>
            <person name="Barrangou R."/>
            <person name="Klaenhammer T.R."/>
            <person name="Caufield P.W."/>
            <person name="Cui Y."/>
            <person name="Zhang H."/>
            <person name="O'Toole P.W."/>
        </authorList>
    </citation>
    <scope>NUCLEOTIDE SEQUENCE [LARGE SCALE GENOMIC DNA]</scope>
    <source>
        <strain evidence="12 13">DSM 19972</strain>
    </source>
</reference>
<dbReference type="OrthoDB" id="9790390at2"/>
<dbReference type="Pfam" id="PF00085">
    <property type="entry name" value="Thioredoxin"/>
    <property type="match status" value="1"/>
</dbReference>
<accession>A0A0R1MKH0</accession>
<keyword evidence="6 10" id="KW-0676">Redox-active center</keyword>
<dbReference type="STRING" id="1423777.FD46_GL001227"/>
<feature type="site" description="Deprotonates C-terminal active site Cys" evidence="9">
    <location>
        <position position="22"/>
    </location>
</feature>
<evidence type="ECO:0000256" key="10">
    <source>
        <dbReference type="PIRSR" id="PIRSR000077-4"/>
    </source>
</evidence>
<protein>
    <recommendedName>
        <fullName evidence="2 7">Thioredoxin</fullName>
    </recommendedName>
</protein>
<dbReference type="GO" id="GO:0005829">
    <property type="term" value="C:cytosol"/>
    <property type="evidence" value="ECO:0007669"/>
    <property type="project" value="TreeGrafter"/>
</dbReference>
<dbReference type="PRINTS" id="PR00421">
    <property type="entry name" value="THIOREDOXIN"/>
</dbReference>
<evidence type="ECO:0000256" key="6">
    <source>
        <dbReference type="ARBA" id="ARBA00023284"/>
    </source>
</evidence>
<dbReference type="GO" id="GO:0015035">
    <property type="term" value="F:protein-disulfide reductase activity"/>
    <property type="evidence" value="ECO:0007669"/>
    <property type="project" value="UniProtKB-UniRule"/>
</dbReference>
<evidence type="ECO:0000256" key="8">
    <source>
        <dbReference type="PIRNR" id="PIRNR000077"/>
    </source>
</evidence>
<name>A0A0R1MKH0_9LACO</name>
<feature type="site" description="Contributes to redox potential value" evidence="9">
    <location>
        <position position="29"/>
    </location>
</feature>
<feature type="site" description="Contributes to redox potential value" evidence="9">
    <location>
        <position position="30"/>
    </location>
</feature>
<feature type="disulfide bond" description="Redox-active" evidence="10">
    <location>
        <begin position="28"/>
        <end position="31"/>
    </location>
</feature>
<dbReference type="FunFam" id="3.40.30.10:FF:000001">
    <property type="entry name" value="Thioredoxin"/>
    <property type="match status" value="1"/>
</dbReference>
<comment type="similarity">
    <text evidence="1 8">Belongs to the thioredoxin family.</text>
</comment>
<evidence type="ECO:0000259" key="11">
    <source>
        <dbReference type="PROSITE" id="PS51352"/>
    </source>
</evidence>
<dbReference type="PIRSF" id="PIRSF000077">
    <property type="entry name" value="Thioredoxin"/>
    <property type="match status" value="1"/>
</dbReference>
<evidence type="ECO:0000256" key="2">
    <source>
        <dbReference type="ARBA" id="ARBA00020570"/>
    </source>
</evidence>
<dbReference type="Proteomes" id="UP000051686">
    <property type="component" value="Unassembled WGS sequence"/>
</dbReference>
<sequence length="103" mass="11544">MVKELTDATFEQETSQGVTLTDFWATWCGPCRMQSPVVEDLDEEMGDKVSFSKVDVDANKEVASNFGIMSIPTLLIKKDGEVVDTLVGYHPKEQIQAKLQQYL</sequence>
<dbReference type="GO" id="GO:0045454">
    <property type="term" value="P:cell redox homeostasis"/>
    <property type="evidence" value="ECO:0007669"/>
    <property type="project" value="TreeGrafter"/>
</dbReference>
<evidence type="ECO:0000256" key="7">
    <source>
        <dbReference type="NCBIfam" id="TIGR01068"/>
    </source>
</evidence>